<keyword evidence="3 5" id="KW-1133">Transmembrane helix</keyword>
<evidence type="ECO:0000256" key="1">
    <source>
        <dbReference type="ARBA" id="ARBA00004141"/>
    </source>
</evidence>
<proteinExistence type="predicted"/>
<keyword evidence="8" id="KW-1185">Reference proteome</keyword>
<evidence type="ECO:0000256" key="2">
    <source>
        <dbReference type="ARBA" id="ARBA00022692"/>
    </source>
</evidence>
<dbReference type="InterPro" id="IPR007016">
    <property type="entry name" value="O-antigen_ligase-rel_domated"/>
</dbReference>
<keyword evidence="2 5" id="KW-0812">Transmembrane</keyword>
<gene>
    <name evidence="7" type="ORF">RM425_15690</name>
</gene>
<evidence type="ECO:0000256" key="5">
    <source>
        <dbReference type="SAM" id="Phobius"/>
    </source>
</evidence>
<dbReference type="EMBL" id="JAVREI010000012">
    <property type="protein sequence ID" value="MDT0277347.1"/>
    <property type="molecule type" value="Genomic_DNA"/>
</dbReference>
<sequence length="216" mass="22030">MTTALIACSLPLGISRTAVICILVGLAVWSVFLPASSRLSLAAAVLAATAAAAMALPSYVSSLAQSFQGAGTDNSVAGRLDDYPIVLDSVREHPLFGQPLPLRGLILDNQWLATLVDGGLFAAGTFAIVAVVTPLYLGSRVLGRRDIAAGRRAYVGALVAGSLTVAVGALSFDLLSFPQSTFLLFAFLGALFGSSAQANSTASRSVGGRQLGSGET</sequence>
<feature type="domain" description="O-antigen ligase-related" evidence="6">
    <location>
        <begin position="3"/>
        <end position="97"/>
    </location>
</feature>
<evidence type="ECO:0000259" key="6">
    <source>
        <dbReference type="Pfam" id="PF04932"/>
    </source>
</evidence>
<name>A0ABU2KAZ1_9ACTN</name>
<organism evidence="7 8">
    <name type="scientific">Blastococcus goldschmidtiae</name>
    <dbReference type="NCBI Taxonomy" id="3075546"/>
    <lineage>
        <taxon>Bacteria</taxon>
        <taxon>Bacillati</taxon>
        <taxon>Actinomycetota</taxon>
        <taxon>Actinomycetes</taxon>
        <taxon>Geodermatophilales</taxon>
        <taxon>Geodermatophilaceae</taxon>
        <taxon>Blastococcus</taxon>
    </lineage>
</organism>
<keyword evidence="7" id="KW-0436">Ligase</keyword>
<dbReference type="RefSeq" id="WP_311346153.1">
    <property type="nucleotide sequence ID" value="NZ_JAVREI010000012.1"/>
</dbReference>
<feature type="transmembrane region" description="Helical" evidence="5">
    <location>
        <begin position="153"/>
        <end position="175"/>
    </location>
</feature>
<protein>
    <submittedName>
        <fullName evidence="7">O-antigen ligase family protein</fullName>
    </submittedName>
</protein>
<dbReference type="Proteomes" id="UP001183222">
    <property type="component" value="Unassembled WGS sequence"/>
</dbReference>
<feature type="transmembrane region" description="Helical" evidence="5">
    <location>
        <begin position="39"/>
        <end position="60"/>
    </location>
</feature>
<dbReference type="GO" id="GO:0016874">
    <property type="term" value="F:ligase activity"/>
    <property type="evidence" value="ECO:0007669"/>
    <property type="project" value="UniProtKB-KW"/>
</dbReference>
<dbReference type="Pfam" id="PF04932">
    <property type="entry name" value="Wzy_C"/>
    <property type="match status" value="1"/>
</dbReference>
<comment type="caution">
    <text evidence="7">The sequence shown here is derived from an EMBL/GenBank/DDBJ whole genome shotgun (WGS) entry which is preliminary data.</text>
</comment>
<evidence type="ECO:0000313" key="8">
    <source>
        <dbReference type="Proteomes" id="UP001183222"/>
    </source>
</evidence>
<evidence type="ECO:0000313" key="7">
    <source>
        <dbReference type="EMBL" id="MDT0277347.1"/>
    </source>
</evidence>
<feature type="transmembrane region" description="Helical" evidence="5">
    <location>
        <begin position="12"/>
        <end position="32"/>
    </location>
</feature>
<comment type="subcellular location">
    <subcellularLocation>
        <location evidence="1">Membrane</location>
        <topology evidence="1">Multi-pass membrane protein</topology>
    </subcellularLocation>
</comment>
<reference evidence="8" key="1">
    <citation type="submission" date="2023-07" db="EMBL/GenBank/DDBJ databases">
        <title>30 novel species of actinomycetes from the DSMZ collection.</title>
        <authorList>
            <person name="Nouioui I."/>
        </authorList>
    </citation>
    <scope>NUCLEOTIDE SEQUENCE [LARGE SCALE GENOMIC DNA]</scope>
    <source>
        <strain evidence="8">DSM 46792</strain>
    </source>
</reference>
<keyword evidence="4 5" id="KW-0472">Membrane</keyword>
<evidence type="ECO:0000256" key="4">
    <source>
        <dbReference type="ARBA" id="ARBA00023136"/>
    </source>
</evidence>
<feature type="transmembrane region" description="Helical" evidence="5">
    <location>
        <begin position="111"/>
        <end position="132"/>
    </location>
</feature>
<evidence type="ECO:0000256" key="3">
    <source>
        <dbReference type="ARBA" id="ARBA00022989"/>
    </source>
</evidence>
<accession>A0ABU2KAZ1</accession>